<dbReference type="Pfam" id="PF13181">
    <property type="entry name" value="TPR_8"/>
    <property type="match status" value="2"/>
</dbReference>
<evidence type="ECO:0000259" key="2">
    <source>
        <dbReference type="PROSITE" id="PS50943"/>
    </source>
</evidence>
<dbReference type="InterPro" id="IPR001387">
    <property type="entry name" value="Cro/C1-type_HTH"/>
</dbReference>
<feature type="repeat" description="TPR" evidence="1">
    <location>
        <begin position="319"/>
        <end position="352"/>
    </location>
</feature>
<dbReference type="PROSITE" id="PS50005">
    <property type="entry name" value="TPR"/>
    <property type="match status" value="2"/>
</dbReference>
<dbReference type="Gene3D" id="1.25.40.10">
    <property type="entry name" value="Tetratricopeptide repeat domain"/>
    <property type="match status" value="2"/>
</dbReference>
<dbReference type="InterPro" id="IPR019734">
    <property type="entry name" value="TPR_rpt"/>
</dbReference>
<evidence type="ECO:0000256" key="1">
    <source>
        <dbReference type="PROSITE-ProRule" id="PRU00339"/>
    </source>
</evidence>
<dbReference type="AlphaFoldDB" id="A0A6I4VQ82"/>
<dbReference type="Gene3D" id="1.10.260.40">
    <property type="entry name" value="lambda repressor-like DNA-binding domains"/>
    <property type="match status" value="1"/>
</dbReference>
<comment type="caution">
    <text evidence="3">The sequence shown here is derived from an EMBL/GenBank/DDBJ whole genome shotgun (WGS) entry which is preliminary data.</text>
</comment>
<dbReference type="SUPFAM" id="SSF47413">
    <property type="entry name" value="lambda repressor-like DNA-binding domains"/>
    <property type="match status" value="1"/>
</dbReference>
<sequence>MLADRVLLGTQLRKMRKEQKKRQEDFADEMISIATISLIERGLPNVKEEKVEYYADKLGFRLEEAPNLAEEERKKERLFLFHLYAMYDQVDLGEAAEGFTKLKKMDIHDTNPYYPVYLYLMARCKIMQREFPPAQRILSEAILCIDKYPLVVKMNTKSLCYYDLSKTFFYNNDFRNALSYAEEGIKAFQTNGEKKYLLYSLLISKSLYLNRLHRSEEALNIIDDLWENIDSIKNIFVLLNMYESKSSILQTQQRYEEAIIITKEGLELARYNLFNDRSFDLWVLLGRIYLCKKSLEEAEICFLTAISLKKRVDKDYLFMNLHTQLGRLYIMSKRWNEAKKALTEAISYKEKTYDNEHIISSFYYMGYLFREIGEMSMAMKYFQQAQQLAKEHDYQEYQHKIHLEMAKCLKSLDQKQFINCLVDLFEIELELVSKL</sequence>
<protein>
    <submittedName>
        <fullName evidence="3">Helix-turn-helix domain-containing protein</fullName>
    </submittedName>
</protein>
<dbReference type="GO" id="GO:0003677">
    <property type="term" value="F:DNA binding"/>
    <property type="evidence" value="ECO:0007669"/>
    <property type="project" value="InterPro"/>
</dbReference>
<organism evidence="3 4">
    <name type="scientific">Shimazuella alba</name>
    <dbReference type="NCBI Taxonomy" id="2690964"/>
    <lineage>
        <taxon>Bacteria</taxon>
        <taxon>Bacillati</taxon>
        <taxon>Bacillota</taxon>
        <taxon>Bacilli</taxon>
        <taxon>Bacillales</taxon>
        <taxon>Thermoactinomycetaceae</taxon>
        <taxon>Shimazuella</taxon>
    </lineage>
</organism>
<dbReference type="SUPFAM" id="SSF48452">
    <property type="entry name" value="TPR-like"/>
    <property type="match status" value="2"/>
</dbReference>
<proteinExistence type="predicted"/>
<evidence type="ECO:0000313" key="4">
    <source>
        <dbReference type="Proteomes" id="UP000430692"/>
    </source>
</evidence>
<evidence type="ECO:0000313" key="3">
    <source>
        <dbReference type="EMBL" id="MXQ53739.1"/>
    </source>
</evidence>
<dbReference type="InterPro" id="IPR011990">
    <property type="entry name" value="TPR-like_helical_dom_sf"/>
</dbReference>
<keyword evidence="4" id="KW-1185">Reference proteome</keyword>
<dbReference type="EMBL" id="WUUL01000004">
    <property type="protein sequence ID" value="MXQ53739.1"/>
    <property type="molecule type" value="Genomic_DNA"/>
</dbReference>
<dbReference type="Proteomes" id="UP000430692">
    <property type="component" value="Unassembled WGS sequence"/>
</dbReference>
<feature type="repeat" description="TPR" evidence="1">
    <location>
        <begin position="359"/>
        <end position="392"/>
    </location>
</feature>
<dbReference type="SMART" id="SM00028">
    <property type="entry name" value="TPR"/>
    <property type="match status" value="6"/>
</dbReference>
<dbReference type="RefSeq" id="WP_160801088.1">
    <property type="nucleotide sequence ID" value="NZ_WUUL01000004.1"/>
</dbReference>
<name>A0A6I4VQ82_9BACL</name>
<dbReference type="PROSITE" id="PS50943">
    <property type="entry name" value="HTH_CROC1"/>
    <property type="match status" value="1"/>
</dbReference>
<reference evidence="3 4" key="1">
    <citation type="submission" date="2019-12" db="EMBL/GenBank/DDBJ databases">
        <title>Whole-genome analyses of novel actinobacteria.</title>
        <authorList>
            <person name="Sahin N."/>
            <person name="Saygin H."/>
        </authorList>
    </citation>
    <scope>NUCLEOTIDE SEQUENCE [LARGE SCALE GENOMIC DNA]</scope>
    <source>
        <strain evidence="3 4">KC615</strain>
    </source>
</reference>
<accession>A0A6I4VQ82</accession>
<feature type="domain" description="HTH cro/C1-type" evidence="2">
    <location>
        <begin position="12"/>
        <end position="65"/>
    </location>
</feature>
<keyword evidence="1" id="KW-0802">TPR repeat</keyword>
<dbReference type="SMART" id="SM00530">
    <property type="entry name" value="HTH_XRE"/>
    <property type="match status" value="1"/>
</dbReference>
<gene>
    <name evidence="3" type="ORF">GSM42_08375</name>
</gene>
<dbReference type="InterPro" id="IPR010982">
    <property type="entry name" value="Lambda_DNA-bd_dom_sf"/>
</dbReference>
<dbReference type="Pfam" id="PF13560">
    <property type="entry name" value="HTH_31"/>
    <property type="match status" value="1"/>
</dbReference>
<dbReference type="CDD" id="cd00093">
    <property type="entry name" value="HTH_XRE"/>
    <property type="match status" value="1"/>
</dbReference>